<sequence length="357" mass="40397">MNFADPWVTQDNIAGESFSNSNSTAISEHIPPANAAVPADTATTIVAIASLEFEDNFIPQQPPLNPREPQDNRLPDSDNYLAALEKRLHRLKNHPSVLQQLAERREACMQSLLGGTVALRTDADLELEEPVNSNELLRFIRPEQALSQAEVVQLVQHDQLQLEAEEHEETREGEESGTESSTSRACTTHGTGQELLIGFPWCCGREWKSGKMLINSTITRTFLFLTNLAWKNRVALPALIMVGCMVLNYRGEIEINIHTERIALHDLPNRQQQAGAFGGIAIDHLEDFSDEDELDDDDLYFESDEDDDEFLTDDEEDEDDETYDDDDEDEDELGERMLNGTIRLNWYTTLNIHNARR</sequence>
<organism evidence="2">
    <name type="scientific">Anopheles funestus</name>
    <name type="common">African malaria mosquito</name>
    <dbReference type="NCBI Taxonomy" id="62324"/>
    <lineage>
        <taxon>Eukaryota</taxon>
        <taxon>Metazoa</taxon>
        <taxon>Ecdysozoa</taxon>
        <taxon>Arthropoda</taxon>
        <taxon>Hexapoda</taxon>
        <taxon>Insecta</taxon>
        <taxon>Pterygota</taxon>
        <taxon>Neoptera</taxon>
        <taxon>Endopterygota</taxon>
        <taxon>Diptera</taxon>
        <taxon>Nematocera</taxon>
        <taxon>Culicoidea</taxon>
        <taxon>Culicidae</taxon>
        <taxon>Anophelinae</taxon>
        <taxon>Anopheles</taxon>
    </lineage>
</organism>
<feature type="region of interest" description="Disordered" evidence="1">
    <location>
        <begin position="298"/>
        <end position="335"/>
    </location>
</feature>
<dbReference type="VEuPathDB" id="VectorBase:AFUN2_009472"/>
<dbReference type="Pfam" id="PF14989">
    <property type="entry name" value="CCDC32"/>
    <property type="match status" value="1"/>
</dbReference>
<dbReference type="EnsemblMetazoa" id="AFUN004966-RA">
    <property type="protein sequence ID" value="AFUN004966-PA"/>
    <property type="gene ID" value="AFUN004966"/>
</dbReference>
<evidence type="ECO:0000313" key="2">
    <source>
        <dbReference type="EnsemblMetazoa" id="AFUN004966-PA"/>
    </source>
</evidence>
<dbReference type="GO" id="GO:0044782">
    <property type="term" value="P:cilium organization"/>
    <property type="evidence" value="ECO:0007669"/>
    <property type="project" value="TreeGrafter"/>
</dbReference>
<dbReference type="InterPro" id="IPR028039">
    <property type="entry name" value="CCDC32"/>
</dbReference>
<proteinExistence type="predicted"/>
<feature type="region of interest" description="Disordered" evidence="1">
    <location>
        <begin position="164"/>
        <end position="187"/>
    </location>
</feature>
<dbReference type="PANTHER" id="PTHR31800">
    <property type="entry name" value="COILED-COIL DOMAIN-CONTAINING PROTEIN 32"/>
    <property type="match status" value="1"/>
</dbReference>
<reference evidence="2" key="1">
    <citation type="submission" date="2020-05" db="UniProtKB">
        <authorList>
            <consortium name="EnsemblMetazoa"/>
        </authorList>
    </citation>
    <scope>IDENTIFICATION</scope>
    <source>
        <strain evidence="2">FUMOZ</strain>
    </source>
</reference>
<evidence type="ECO:0000256" key="1">
    <source>
        <dbReference type="SAM" id="MobiDB-lite"/>
    </source>
</evidence>
<dbReference type="PANTHER" id="PTHR31800:SF1">
    <property type="entry name" value="COILED-COIL DOMAIN-CONTAINING PROTEIN 32"/>
    <property type="match status" value="1"/>
</dbReference>
<dbReference type="VEuPathDB" id="VectorBase:AFUN004966"/>
<dbReference type="STRING" id="62324.A0A182RFI4"/>
<name>A0A182RFI4_ANOFN</name>
<dbReference type="AlphaFoldDB" id="A0A182RFI4"/>
<accession>A0A182RFI4</accession>
<feature type="compositionally biased region" description="Acidic residues" evidence="1">
    <location>
        <begin position="298"/>
        <end position="333"/>
    </location>
</feature>
<protein>
    <submittedName>
        <fullName evidence="2">Uncharacterized protein</fullName>
    </submittedName>
</protein>